<gene>
    <name evidence="1" type="ORF">C6N40_01710</name>
</gene>
<dbReference type="AlphaFoldDB" id="A0A2P6MBN4"/>
<evidence type="ECO:0000313" key="2">
    <source>
        <dbReference type="Proteomes" id="UP000241736"/>
    </source>
</evidence>
<dbReference type="PROSITE" id="PS51257">
    <property type="entry name" value="PROKAR_LIPOPROTEIN"/>
    <property type="match status" value="1"/>
</dbReference>
<evidence type="ECO:0008006" key="3">
    <source>
        <dbReference type="Google" id="ProtNLM"/>
    </source>
</evidence>
<accession>A0A2P6MBN4</accession>
<organism evidence="1 2">
    <name type="scientific">Arenimonas caeni</name>
    <dbReference type="NCBI Taxonomy" id="2058085"/>
    <lineage>
        <taxon>Bacteria</taxon>
        <taxon>Pseudomonadati</taxon>
        <taxon>Pseudomonadota</taxon>
        <taxon>Gammaproteobacteria</taxon>
        <taxon>Lysobacterales</taxon>
        <taxon>Lysobacteraceae</taxon>
        <taxon>Arenimonas</taxon>
    </lineage>
</organism>
<sequence length="120" mass="12645">MKKIGGALALLGALGLAGCSSGPSETQARAAVERHLDSLNEQIVAMAGQRLARNIERYELTQFELVGCEKAGEAHQCDIIYSMNTPMVPVKDKAVTVRVRKADSGWIMIGSAAGMEGLGG</sequence>
<dbReference type="Proteomes" id="UP000241736">
    <property type="component" value="Unassembled WGS sequence"/>
</dbReference>
<name>A0A2P6MBN4_9GAMM</name>
<comment type="caution">
    <text evidence="1">The sequence shown here is derived from an EMBL/GenBank/DDBJ whole genome shotgun (WGS) entry which is preliminary data.</text>
</comment>
<evidence type="ECO:0000313" key="1">
    <source>
        <dbReference type="EMBL" id="PRH83392.1"/>
    </source>
</evidence>
<dbReference type="EMBL" id="PVLF01000002">
    <property type="protein sequence ID" value="PRH83392.1"/>
    <property type="molecule type" value="Genomic_DNA"/>
</dbReference>
<reference evidence="1 2" key="1">
    <citation type="submission" date="2018-03" db="EMBL/GenBank/DDBJ databases">
        <title>Arenimonas caeni sp. nov., isolated from activated sludge.</title>
        <authorList>
            <person name="Liu H."/>
        </authorList>
    </citation>
    <scope>NUCLEOTIDE SEQUENCE [LARGE SCALE GENOMIC DNA]</scope>
    <source>
        <strain evidence="2">z29</strain>
    </source>
</reference>
<proteinExistence type="predicted"/>
<protein>
    <recommendedName>
        <fullName evidence="3">Lipoprotein</fullName>
    </recommendedName>
</protein>
<dbReference type="RefSeq" id="WP_106989271.1">
    <property type="nucleotide sequence ID" value="NZ_KZ679084.1"/>
</dbReference>
<keyword evidence="2" id="KW-1185">Reference proteome</keyword>